<sequence length="290" mass="32840">MSSRPPTLLPAPVWRRLANDHADRTRLLVGDHITRRSRGQKHPVWDFLFDYYMVSPAKLANWHPGVDRGLEGEPPHKKWKGYTTVTVDGTPAVAVDRDGERRRHGSELAAIGRLLAATVDNPAHFNCFGLHEWAMVYRQKTHRHPLPLRLGQEGTDAVVDSHDLKCTHIDAYRFFTPPAKPLNLHVITRDSQPEFEQCGCLHATMDLFKWAKKMGPLVDGELLLDCFELAKDARVLDMEASPYDCRELGFGVVAVETAEGKRQYVNRQRELAQRAAPLRSRLLGIVEAVM</sequence>
<gene>
    <name evidence="1" type="ORF">JZY06_02795</name>
</gene>
<proteinExistence type="predicted"/>
<name>A0A939DZ88_9CORY</name>
<evidence type="ECO:0000313" key="1">
    <source>
        <dbReference type="EMBL" id="MBN9643560.1"/>
    </source>
</evidence>
<reference evidence="1" key="1">
    <citation type="submission" date="2021-03" db="EMBL/GenBank/DDBJ databases">
        <authorList>
            <person name="Sun Q."/>
        </authorList>
    </citation>
    <scope>NUCLEOTIDE SEQUENCE</scope>
    <source>
        <strain evidence="1">CCM 8862</strain>
    </source>
</reference>
<dbReference type="RefSeq" id="WP_207118252.1">
    <property type="nucleotide sequence ID" value="NZ_JAFLEQ010000003.1"/>
</dbReference>
<dbReference type="EMBL" id="JAFLEQ010000003">
    <property type="protein sequence ID" value="MBN9643560.1"/>
    <property type="molecule type" value="Genomic_DNA"/>
</dbReference>
<protein>
    <submittedName>
        <fullName evidence="1">3-methyladenine DNA glycosylase</fullName>
    </submittedName>
</protein>
<accession>A0A939DZ88</accession>
<organism evidence="1 2">
    <name type="scientific">Corynebacterium mendelii</name>
    <dbReference type="NCBI Taxonomy" id="2765362"/>
    <lineage>
        <taxon>Bacteria</taxon>
        <taxon>Bacillati</taxon>
        <taxon>Actinomycetota</taxon>
        <taxon>Actinomycetes</taxon>
        <taxon>Mycobacteriales</taxon>
        <taxon>Corynebacteriaceae</taxon>
        <taxon>Corynebacterium</taxon>
    </lineage>
</organism>
<comment type="caution">
    <text evidence="1">The sequence shown here is derived from an EMBL/GenBank/DDBJ whole genome shotgun (WGS) entry which is preliminary data.</text>
</comment>
<keyword evidence="2" id="KW-1185">Reference proteome</keyword>
<evidence type="ECO:0000313" key="2">
    <source>
        <dbReference type="Proteomes" id="UP000664332"/>
    </source>
</evidence>
<dbReference type="AlphaFoldDB" id="A0A939DZ88"/>
<dbReference type="Proteomes" id="UP000664332">
    <property type="component" value="Unassembled WGS sequence"/>
</dbReference>